<evidence type="ECO:0000313" key="1">
    <source>
        <dbReference type="EMBL" id="KAB1068484.1"/>
    </source>
</evidence>
<dbReference type="InterPro" id="IPR014845">
    <property type="entry name" value="GYD/TTHA1554"/>
</dbReference>
<proteinExistence type="predicted"/>
<evidence type="ECO:0000313" key="2">
    <source>
        <dbReference type="Proteomes" id="UP000441523"/>
    </source>
</evidence>
<name>A0A6N6MFG0_9HYPH</name>
<dbReference type="EMBL" id="VZZJ01000053">
    <property type="protein sequence ID" value="KAB1068484.1"/>
    <property type="molecule type" value="Genomic_DNA"/>
</dbReference>
<dbReference type="Pfam" id="PF08734">
    <property type="entry name" value="GYD"/>
    <property type="match status" value="1"/>
</dbReference>
<gene>
    <name evidence="1" type="ORF">F6X51_26870</name>
</gene>
<reference evidence="1 2" key="1">
    <citation type="submission" date="2019-09" db="EMBL/GenBank/DDBJ databases">
        <title>YIM 132548 draft genome.</title>
        <authorList>
            <person name="Jiang L."/>
        </authorList>
    </citation>
    <scope>NUCLEOTIDE SEQUENCE [LARGE SCALE GENOMIC DNA]</scope>
    <source>
        <strain evidence="1 2">YIM 132548</strain>
    </source>
</reference>
<protein>
    <submittedName>
        <fullName evidence="1">GYD domain-containing protein</fullName>
    </submittedName>
</protein>
<dbReference type="RefSeq" id="WP_150967031.1">
    <property type="nucleotide sequence ID" value="NZ_VZZJ01000053.1"/>
</dbReference>
<organism evidence="1 2">
    <name type="scientific">Methylobacterium planeticum</name>
    <dbReference type="NCBI Taxonomy" id="2615211"/>
    <lineage>
        <taxon>Bacteria</taxon>
        <taxon>Pseudomonadati</taxon>
        <taxon>Pseudomonadota</taxon>
        <taxon>Alphaproteobacteria</taxon>
        <taxon>Hyphomicrobiales</taxon>
        <taxon>Methylobacteriaceae</taxon>
        <taxon>Methylobacterium</taxon>
    </lineage>
</organism>
<dbReference type="AlphaFoldDB" id="A0A6N6MFG0"/>
<accession>A0A6N6MFG0</accession>
<comment type="caution">
    <text evidence="1">The sequence shown here is derived from an EMBL/GenBank/DDBJ whole genome shotgun (WGS) entry which is preliminary data.</text>
</comment>
<sequence length="115" mass="11981">MPLFITQGRFTTEAVRGMMSSPENRERAVQDLIAQSGGTLLSYYMTFGEYDFLIVSEGPIEGMATSVIVAAAGGAVTDMRTSLALTASEMEGSFARAGALAASYKPAGAQTGSVL</sequence>
<dbReference type="Proteomes" id="UP000441523">
    <property type="component" value="Unassembled WGS sequence"/>
</dbReference>
<keyword evidence="2" id="KW-1185">Reference proteome</keyword>